<protein>
    <recommendedName>
        <fullName evidence="1">M23ase beta-sheet core domain-containing protein</fullName>
    </recommendedName>
</protein>
<dbReference type="InterPro" id="IPR011055">
    <property type="entry name" value="Dup_hybrid_motif"/>
</dbReference>
<dbReference type="PANTHER" id="PTHR21666:SF270">
    <property type="entry name" value="MUREIN HYDROLASE ACTIVATOR ENVC"/>
    <property type="match status" value="1"/>
</dbReference>
<keyword evidence="3" id="KW-1185">Reference proteome</keyword>
<reference evidence="2" key="1">
    <citation type="journal article" date="2014" name="Int. J. Syst. Evol. Microbiol.">
        <title>Complete genome sequence of Corynebacterium casei LMG S-19264T (=DSM 44701T), isolated from a smear-ripened cheese.</title>
        <authorList>
            <consortium name="US DOE Joint Genome Institute (JGI-PGF)"/>
            <person name="Walter F."/>
            <person name="Albersmeier A."/>
            <person name="Kalinowski J."/>
            <person name="Ruckert C."/>
        </authorList>
    </citation>
    <scope>NUCLEOTIDE SEQUENCE</scope>
    <source>
        <strain evidence="2">CGMCC 1.15958</strain>
    </source>
</reference>
<organism evidence="2 3">
    <name type="scientific">Emticicia aquatilis</name>
    <dbReference type="NCBI Taxonomy" id="1537369"/>
    <lineage>
        <taxon>Bacteria</taxon>
        <taxon>Pseudomonadati</taxon>
        <taxon>Bacteroidota</taxon>
        <taxon>Cytophagia</taxon>
        <taxon>Cytophagales</taxon>
        <taxon>Leadbetterellaceae</taxon>
        <taxon>Emticicia</taxon>
    </lineage>
</organism>
<gene>
    <name evidence="2" type="ORF">GCM10011514_05590</name>
</gene>
<dbReference type="Gene3D" id="2.70.70.10">
    <property type="entry name" value="Glucose Permease (Domain IIA)"/>
    <property type="match status" value="1"/>
</dbReference>
<dbReference type="Proteomes" id="UP000609064">
    <property type="component" value="Unassembled WGS sequence"/>
</dbReference>
<dbReference type="InterPro" id="IPR016047">
    <property type="entry name" value="M23ase_b-sheet_dom"/>
</dbReference>
<dbReference type="GO" id="GO:0004222">
    <property type="term" value="F:metalloendopeptidase activity"/>
    <property type="evidence" value="ECO:0007669"/>
    <property type="project" value="TreeGrafter"/>
</dbReference>
<evidence type="ECO:0000313" key="3">
    <source>
        <dbReference type="Proteomes" id="UP000609064"/>
    </source>
</evidence>
<name>A0A916YHL8_9BACT</name>
<feature type="domain" description="M23ase beta-sheet core" evidence="1">
    <location>
        <begin position="138"/>
        <end position="224"/>
    </location>
</feature>
<dbReference type="EMBL" id="BMKK01000001">
    <property type="protein sequence ID" value="GGD44480.1"/>
    <property type="molecule type" value="Genomic_DNA"/>
</dbReference>
<dbReference type="AlphaFoldDB" id="A0A916YHL8"/>
<accession>A0A916YHL8</accession>
<dbReference type="SUPFAM" id="SSF51261">
    <property type="entry name" value="Duplicated hybrid motif"/>
    <property type="match status" value="1"/>
</dbReference>
<dbReference type="InterPro" id="IPR050570">
    <property type="entry name" value="Cell_wall_metabolism_enzyme"/>
</dbReference>
<dbReference type="PANTHER" id="PTHR21666">
    <property type="entry name" value="PEPTIDASE-RELATED"/>
    <property type="match status" value="1"/>
</dbReference>
<reference evidence="2" key="2">
    <citation type="submission" date="2020-09" db="EMBL/GenBank/DDBJ databases">
        <authorList>
            <person name="Sun Q."/>
            <person name="Zhou Y."/>
        </authorList>
    </citation>
    <scope>NUCLEOTIDE SEQUENCE</scope>
    <source>
        <strain evidence="2">CGMCC 1.15958</strain>
    </source>
</reference>
<dbReference type="Pfam" id="PF01551">
    <property type="entry name" value="Peptidase_M23"/>
    <property type="match status" value="1"/>
</dbReference>
<comment type="caution">
    <text evidence="2">The sequence shown here is derived from an EMBL/GenBank/DDBJ whole genome shotgun (WGS) entry which is preliminary data.</text>
</comment>
<evidence type="ECO:0000313" key="2">
    <source>
        <dbReference type="EMBL" id="GGD44480.1"/>
    </source>
</evidence>
<proteinExistence type="predicted"/>
<sequence>MKGMIKIFVFCFNFLFLQKDTSSVTYKEYLGVINGYKQLLVDIREYKLSPQEARERFQDMMLIMKKAHPNARYDSTQVSICFPLMGFDFRAVGGYGSGYIPRGYDLFDQAKKGSHPAHDIFMKDKNQDCRDDRTGDYVPVLSTTDGVVIATENGWQPGSEYRGGNYIWIYDTNNGGLWYYAHQREIYVKTGQTVRAGQKIALVGRTGFNAAMPRSDTHLHMTYLRIDDEGNPFPVNTYGWLKQATTLLDPRIAVDLEPIATVRTIEIQENIKPLPAIKAPKTTFKFIEPIADDEPGKSRRRRRQ</sequence>
<dbReference type="CDD" id="cd12797">
    <property type="entry name" value="M23_peptidase"/>
    <property type="match status" value="1"/>
</dbReference>
<evidence type="ECO:0000259" key="1">
    <source>
        <dbReference type="Pfam" id="PF01551"/>
    </source>
</evidence>